<keyword evidence="4" id="KW-1185">Reference proteome</keyword>
<dbReference type="RefSeq" id="WP_274151066.1">
    <property type="nucleotide sequence ID" value="NZ_CP117811.1"/>
</dbReference>
<reference evidence="3 4" key="1">
    <citation type="submission" date="2023-02" db="EMBL/GenBank/DDBJ databases">
        <title>Genome sequence of Lentisphaera profundi SAORIC-696.</title>
        <authorList>
            <person name="Kim e."/>
            <person name="Cho J.-C."/>
            <person name="Choi A."/>
            <person name="Kang I."/>
        </authorList>
    </citation>
    <scope>NUCLEOTIDE SEQUENCE [LARGE SCALE GENOMIC DNA]</scope>
    <source>
        <strain evidence="3 4">SAORIC-696</strain>
    </source>
</reference>
<evidence type="ECO:0000259" key="2">
    <source>
        <dbReference type="Pfam" id="PF07584"/>
    </source>
</evidence>
<evidence type="ECO:0000313" key="3">
    <source>
        <dbReference type="EMBL" id="WDE96964.1"/>
    </source>
</evidence>
<sequence length="613" mass="69188">MQFIHTSLLFGLLAILIPVLIHLFQKQKPKTVAIPTFAFIEQALSESSSSRKIKSSLLLFMRMLLIALPVLLLAQPFIPGLNADLGKQHLIIIDNSYYSAQGQQLNEAKEMARDIIKSLPEGSALKIATVNNSLNDYSYIHQDILEEIKSLSPSTGLINFPKIINQGDDKKQKVTIHCITDLNKNAWKNKLPEQENIIIYTTQKRRFNNYINTLKTPPNFILNQSSKLELSLGGDTSLSGLNVQLYEDGEIIQTRAIPMNKQSSIKLSFNYTPKKNVFKLHFKLDIDDNFEADNHYYFVGQAQSPKKFHIIDQAAHGELSPGLLCKLALQQSPSFEIKSSSLNNLAIASDIYLFSGLSNLAEADWNKINNLSQLNKVIIFWPMPEDDLAKWSPRLLPLFSDRFHSEQNLKQFSSNNPILKDFSHELYSTQVSTVFFSERSRPTKSLIKTFTKKDIVFSTSFNNSQLKFCGLGISPELVNSNFIAPLIHLLTAAKSHLELYNITIGQSIQLNTGKQVSITNPEGIKSEIEAKTISYNKMLLSGFYDLSNDQSYAVNLERKMAVDDYFDAQKQQDLNKISSQGFHITSSFMTIILLIVILAINLIELRLTQKGDI</sequence>
<dbReference type="PANTHER" id="PTHR37464">
    <property type="entry name" value="BLL2463 PROTEIN"/>
    <property type="match status" value="1"/>
</dbReference>
<feature type="transmembrane region" description="Helical" evidence="1">
    <location>
        <begin position="57"/>
        <end position="78"/>
    </location>
</feature>
<dbReference type="Pfam" id="PF07584">
    <property type="entry name" value="BatA"/>
    <property type="match status" value="1"/>
</dbReference>
<protein>
    <submittedName>
        <fullName evidence="3">BatA domain-containing protein</fullName>
    </submittedName>
</protein>
<gene>
    <name evidence="3" type="ORF">PQO03_03190</name>
</gene>
<feature type="transmembrane region" description="Helical" evidence="1">
    <location>
        <begin position="581"/>
        <end position="603"/>
    </location>
</feature>
<dbReference type="InterPro" id="IPR011933">
    <property type="entry name" value="Double_TM_dom"/>
</dbReference>
<keyword evidence="1" id="KW-0812">Transmembrane</keyword>
<name>A0ABY7VT83_9BACT</name>
<accession>A0ABY7VT83</accession>
<dbReference type="NCBIfam" id="TIGR02226">
    <property type="entry name" value="two_anch"/>
    <property type="match status" value="1"/>
</dbReference>
<evidence type="ECO:0000313" key="4">
    <source>
        <dbReference type="Proteomes" id="UP001214250"/>
    </source>
</evidence>
<keyword evidence="1" id="KW-0472">Membrane</keyword>
<evidence type="ECO:0000256" key="1">
    <source>
        <dbReference type="SAM" id="Phobius"/>
    </source>
</evidence>
<keyword evidence="1" id="KW-1133">Transmembrane helix</keyword>
<dbReference type="EMBL" id="CP117811">
    <property type="protein sequence ID" value="WDE96964.1"/>
    <property type="molecule type" value="Genomic_DNA"/>
</dbReference>
<feature type="domain" description="Aerotolerance regulator N-terminal" evidence="2">
    <location>
        <begin position="1"/>
        <end position="76"/>
    </location>
</feature>
<dbReference type="Proteomes" id="UP001214250">
    <property type="component" value="Chromosome 1"/>
</dbReference>
<feature type="transmembrane region" description="Helical" evidence="1">
    <location>
        <begin position="6"/>
        <end position="24"/>
    </location>
</feature>
<dbReference type="PANTHER" id="PTHR37464:SF1">
    <property type="entry name" value="BLL2463 PROTEIN"/>
    <property type="match status" value="1"/>
</dbReference>
<organism evidence="3 4">
    <name type="scientific">Lentisphaera profundi</name>
    <dbReference type="NCBI Taxonomy" id="1658616"/>
    <lineage>
        <taxon>Bacteria</taxon>
        <taxon>Pseudomonadati</taxon>
        <taxon>Lentisphaerota</taxon>
        <taxon>Lentisphaeria</taxon>
        <taxon>Lentisphaerales</taxon>
        <taxon>Lentisphaeraceae</taxon>
        <taxon>Lentisphaera</taxon>
    </lineage>
</organism>
<dbReference type="InterPro" id="IPR024163">
    <property type="entry name" value="Aerotolerance_reg_N"/>
</dbReference>
<proteinExistence type="predicted"/>